<dbReference type="AlphaFoldDB" id="A0AAW1NNU3"/>
<feature type="domain" description="NnrU" evidence="6">
    <location>
        <begin position="140"/>
        <end position="358"/>
    </location>
</feature>
<evidence type="ECO:0000259" key="6">
    <source>
        <dbReference type="Pfam" id="PF07298"/>
    </source>
</evidence>
<feature type="transmembrane region" description="Helical" evidence="5">
    <location>
        <begin position="169"/>
        <end position="191"/>
    </location>
</feature>
<feature type="transmembrane region" description="Helical" evidence="5">
    <location>
        <begin position="336"/>
        <end position="355"/>
    </location>
</feature>
<evidence type="ECO:0000256" key="3">
    <source>
        <dbReference type="ARBA" id="ARBA00022989"/>
    </source>
</evidence>
<evidence type="ECO:0000256" key="2">
    <source>
        <dbReference type="ARBA" id="ARBA00022692"/>
    </source>
</evidence>
<keyword evidence="4 5" id="KW-0472">Membrane</keyword>
<protein>
    <recommendedName>
        <fullName evidence="6">NnrU domain-containing protein</fullName>
    </recommendedName>
</protein>
<keyword evidence="8" id="KW-1185">Reference proteome</keyword>
<accession>A0AAW1NNU3</accession>
<dbReference type="Gene3D" id="1.20.120.1630">
    <property type="match status" value="1"/>
</dbReference>
<dbReference type="GO" id="GO:0016020">
    <property type="term" value="C:membrane"/>
    <property type="evidence" value="ECO:0007669"/>
    <property type="project" value="UniProtKB-SubCell"/>
</dbReference>
<dbReference type="PANTHER" id="PTHR35988:SF2">
    <property type="entry name" value="15-CIS-ZETA-CAROTENE ISOMERASE, CHLOROPLASTIC"/>
    <property type="match status" value="1"/>
</dbReference>
<name>A0AAW1NNU3_9CHLO</name>
<dbReference type="GO" id="GO:0016120">
    <property type="term" value="P:carotene biosynthetic process"/>
    <property type="evidence" value="ECO:0007669"/>
    <property type="project" value="TreeGrafter"/>
</dbReference>
<evidence type="ECO:0000313" key="7">
    <source>
        <dbReference type="EMBL" id="KAK9785966.1"/>
    </source>
</evidence>
<feature type="transmembrane region" description="Helical" evidence="5">
    <location>
        <begin position="211"/>
        <end position="231"/>
    </location>
</feature>
<evidence type="ECO:0000256" key="4">
    <source>
        <dbReference type="ARBA" id="ARBA00023136"/>
    </source>
</evidence>
<keyword evidence="2 5" id="KW-0812">Transmembrane</keyword>
<evidence type="ECO:0000256" key="1">
    <source>
        <dbReference type="ARBA" id="ARBA00004141"/>
    </source>
</evidence>
<proteinExistence type="predicted"/>
<organism evidence="7 8">
    <name type="scientific">Symbiochloris irregularis</name>
    <dbReference type="NCBI Taxonomy" id="706552"/>
    <lineage>
        <taxon>Eukaryota</taxon>
        <taxon>Viridiplantae</taxon>
        <taxon>Chlorophyta</taxon>
        <taxon>core chlorophytes</taxon>
        <taxon>Trebouxiophyceae</taxon>
        <taxon>Trebouxiales</taxon>
        <taxon>Trebouxiaceae</taxon>
        <taxon>Symbiochloris</taxon>
    </lineage>
</organism>
<evidence type="ECO:0000313" key="8">
    <source>
        <dbReference type="Proteomes" id="UP001465755"/>
    </source>
</evidence>
<dbReference type="InterPro" id="IPR009915">
    <property type="entry name" value="NnrU_dom"/>
</dbReference>
<dbReference type="Pfam" id="PF07298">
    <property type="entry name" value="NnrU"/>
    <property type="match status" value="1"/>
</dbReference>
<sequence length="367" mass="40863">MQGAGATVLCKQGSLNCRSRPLQAHRSRAFATRQTRQACSRFDGATHRYACGRTLKQAALGESEAPLAADTDSSGTSFQGEDAAKFEVEQQSTAKWAFFTVELAVVLGILYLVWVAPGSGLAEPFTRNIESLAHNSHLSMLAIFGVFALVHSGMAFLRPSGEQAVGARTYRVVFAAISLPLALLAVVYFINHRYDGLALWNVRGVPGVHDLIFVLNFVSFFFLYPSTFNLLEVAAIDKPQQHLWETGVMRITRHPQALGQGLWCAAHTLWIGSSFMVVTSAALMAHHLFGCWHGDYRLRRKYGEAFEAVKARTSTVPFQAIWEGRQQLPADYYKEFMRLPYITLFFVTLGAYWAHPLMQLGSYKLGW</sequence>
<dbReference type="Proteomes" id="UP001465755">
    <property type="component" value="Unassembled WGS sequence"/>
</dbReference>
<keyword evidence="3 5" id="KW-1133">Transmembrane helix</keyword>
<dbReference type="GO" id="GO:0090471">
    <property type="term" value="F:9,15,9'-tri-cis-zeta-carotene isomerase activity"/>
    <property type="evidence" value="ECO:0007669"/>
    <property type="project" value="TreeGrafter"/>
</dbReference>
<comment type="subcellular location">
    <subcellularLocation>
        <location evidence="1">Membrane</location>
        <topology evidence="1">Multi-pass membrane protein</topology>
    </subcellularLocation>
</comment>
<dbReference type="EMBL" id="JALJOQ010000285">
    <property type="protein sequence ID" value="KAK9785966.1"/>
    <property type="molecule type" value="Genomic_DNA"/>
</dbReference>
<dbReference type="PANTHER" id="PTHR35988">
    <property type="entry name" value="15-CIS-ZETA-CAROTENE ISOMERASE, CHLOROPLASTIC"/>
    <property type="match status" value="1"/>
</dbReference>
<dbReference type="GO" id="GO:0009507">
    <property type="term" value="C:chloroplast"/>
    <property type="evidence" value="ECO:0007669"/>
    <property type="project" value="TreeGrafter"/>
</dbReference>
<gene>
    <name evidence="7" type="ORF">WJX73_001539</name>
</gene>
<comment type="caution">
    <text evidence="7">The sequence shown here is derived from an EMBL/GenBank/DDBJ whole genome shotgun (WGS) entry which is preliminary data.</text>
</comment>
<reference evidence="7 8" key="1">
    <citation type="journal article" date="2024" name="Nat. Commun.">
        <title>Phylogenomics reveals the evolutionary origins of lichenization in chlorophyte algae.</title>
        <authorList>
            <person name="Puginier C."/>
            <person name="Libourel C."/>
            <person name="Otte J."/>
            <person name="Skaloud P."/>
            <person name="Haon M."/>
            <person name="Grisel S."/>
            <person name="Petersen M."/>
            <person name="Berrin J.G."/>
            <person name="Delaux P.M."/>
            <person name="Dal Grande F."/>
            <person name="Keller J."/>
        </authorList>
    </citation>
    <scope>NUCLEOTIDE SEQUENCE [LARGE SCALE GENOMIC DNA]</scope>
    <source>
        <strain evidence="7 8">SAG 2036</strain>
    </source>
</reference>
<feature type="transmembrane region" description="Helical" evidence="5">
    <location>
        <begin position="96"/>
        <end position="116"/>
    </location>
</feature>
<feature type="transmembrane region" description="Helical" evidence="5">
    <location>
        <begin position="136"/>
        <end position="157"/>
    </location>
</feature>
<evidence type="ECO:0000256" key="5">
    <source>
        <dbReference type="SAM" id="Phobius"/>
    </source>
</evidence>